<keyword evidence="6" id="KW-0804">Transcription</keyword>
<dbReference type="SMART" id="SM00355">
    <property type="entry name" value="ZnF_C2H2"/>
    <property type="match status" value="1"/>
</dbReference>
<dbReference type="Proteomes" id="UP000241394">
    <property type="component" value="Chromosome LG24"/>
</dbReference>
<feature type="domain" description="C2H2-type" evidence="9">
    <location>
        <begin position="55"/>
        <end position="82"/>
    </location>
</feature>
<accession>A0A2R6PLB4</accession>
<dbReference type="InterPro" id="IPR013087">
    <property type="entry name" value="Znf_C2H2_type"/>
</dbReference>
<evidence type="ECO:0000256" key="6">
    <source>
        <dbReference type="ARBA" id="ARBA00023163"/>
    </source>
</evidence>
<dbReference type="PANTHER" id="PTHR45801">
    <property type="entry name" value="OS07G0101800 PROTEIN"/>
    <property type="match status" value="1"/>
</dbReference>
<reference evidence="10 11" key="1">
    <citation type="submission" date="2017-07" db="EMBL/GenBank/DDBJ databases">
        <title>An improved, manually edited Actinidia chinensis var. chinensis (kiwifruit) genome highlights the challenges associated with draft genomes and gene prediction in plants.</title>
        <authorList>
            <person name="Pilkington S."/>
            <person name="Crowhurst R."/>
            <person name="Hilario E."/>
            <person name="Nardozza S."/>
            <person name="Fraser L."/>
            <person name="Peng Y."/>
            <person name="Gunaseelan K."/>
            <person name="Simpson R."/>
            <person name="Tahir J."/>
            <person name="Deroles S."/>
            <person name="Templeton K."/>
            <person name="Luo Z."/>
            <person name="Davy M."/>
            <person name="Cheng C."/>
            <person name="Mcneilage M."/>
            <person name="Scaglione D."/>
            <person name="Liu Y."/>
            <person name="Zhang Q."/>
            <person name="Datson P."/>
            <person name="De Silva N."/>
            <person name="Gardiner S."/>
            <person name="Bassett H."/>
            <person name="Chagne D."/>
            <person name="Mccallum J."/>
            <person name="Dzierzon H."/>
            <person name="Deng C."/>
            <person name="Wang Y.-Y."/>
            <person name="Barron N."/>
            <person name="Manako K."/>
            <person name="Bowen J."/>
            <person name="Foster T."/>
            <person name="Erridge Z."/>
            <person name="Tiffin H."/>
            <person name="Waite C."/>
            <person name="Davies K."/>
            <person name="Grierson E."/>
            <person name="Laing W."/>
            <person name="Kirk R."/>
            <person name="Chen X."/>
            <person name="Wood M."/>
            <person name="Montefiori M."/>
            <person name="Brummell D."/>
            <person name="Schwinn K."/>
            <person name="Catanach A."/>
            <person name="Fullerton C."/>
            <person name="Li D."/>
            <person name="Meiyalaghan S."/>
            <person name="Nieuwenhuizen N."/>
            <person name="Read N."/>
            <person name="Prakash R."/>
            <person name="Hunter D."/>
            <person name="Zhang H."/>
            <person name="Mckenzie M."/>
            <person name="Knabel M."/>
            <person name="Harris A."/>
            <person name="Allan A."/>
            <person name="Chen A."/>
            <person name="Janssen B."/>
            <person name="Plunkett B."/>
            <person name="Dwamena C."/>
            <person name="Voogd C."/>
            <person name="Leif D."/>
            <person name="Lafferty D."/>
            <person name="Souleyre E."/>
            <person name="Varkonyi-Gasic E."/>
            <person name="Gambi F."/>
            <person name="Hanley J."/>
            <person name="Yao J.-L."/>
            <person name="Cheung J."/>
            <person name="David K."/>
            <person name="Warren B."/>
            <person name="Marsh K."/>
            <person name="Snowden K."/>
            <person name="Lin-Wang K."/>
            <person name="Brian L."/>
            <person name="Martinez-Sanchez M."/>
            <person name="Wang M."/>
            <person name="Ileperuma N."/>
            <person name="Macnee N."/>
            <person name="Campin R."/>
            <person name="Mcatee P."/>
            <person name="Drummond R."/>
            <person name="Espley R."/>
            <person name="Ireland H."/>
            <person name="Wu R."/>
            <person name="Atkinson R."/>
            <person name="Karunairetnam S."/>
            <person name="Bulley S."/>
            <person name="Chunkath S."/>
            <person name="Hanley Z."/>
            <person name="Storey R."/>
            <person name="Thrimawithana A."/>
            <person name="Thomson S."/>
            <person name="David C."/>
            <person name="Testolin R."/>
        </authorList>
    </citation>
    <scope>NUCLEOTIDE SEQUENCE [LARGE SCALE GENOMIC DNA]</scope>
    <source>
        <strain evidence="11">cv. Red5</strain>
        <tissue evidence="10">Young leaf</tissue>
    </source>
</reference>
<keyword evidence="4" id="KW-0862">Zinc</keyword>
<protein>
    <submittedName>
        <fullName evidence="10">Transcriptional regulator RABBIT EARS like</fullName>
    </submittedName>
</protein>
<dbReference type="GO" id="GO:0005634">
    <property type="term" value="C:nucleus"/>
    <property type="evidence" value="ECO:0007669"/>
    <property type="project" value="UniProtKB-SubCell"/>
</dbReference>
<evidence type="ECO:0000313" key="11">
    <source>
        <dbReference type="Proteomes" id="UP000241394"/>
    </source>
</evidence>
<name>A0A2R6PLB4_ACTCC</name>
<dbReference type="OrthoDB" id="1708403at2759"/>
<dbReference type="OMA" id="QENCYHQ"/>
<evidence type="ECO:0000256" key="1">
    <source>
        <dbReference type="ARBA" id="ARBA00004123"/>
    </source>
</evidence>
<proteinExistence type="predicted"/>
<dbReference type="EMBL" id="NKQK01000024">
    <property type="protein sequence ID" value="PSR93131.1"/>
    <property type="molecule type" value="Genomic_DNA"/>
</dbReference>
<dbReference type="PROSITE" id="PS00028">
    <property type="entry name" value="ZINC_FINGER_C2H2_1"/>
    <property type="match status" value="1"/>
</dbReference>
<keyword evidence="11" id="KW-1185">Reference proteome</keyword>
<dbReference type="AlphaFoldDB" id="A0A2R6PLB4"/>
<keyword evidence="2" id="KW-0479">Metal-binding</keyword>
<dbReference type="InterPro" id="IPR036236">
    <property type="entry name" value="Znf_C2H2_sf"/>
</dbReference>
<dbReference type="PROSITE" id="PS50157">
    <property type="entry name" value="ZINC_FINGER_C2H2_2"/>
    <property type="match status" value="1"/>
</dbReference>
<dbReference type="Gramene" id="PSR93131">
    <property type="protein sequence ID" value="PSR93131"/>
    <property type="gene ID" value="CEY00_Acc27741"/>
</dbReference>
<dbReference type="Pfam" id="PF13912">
    <property type="entry name" value="zf-C2H2_6"/>
    <property type="match status" value="1"/>
</dbReference>
<gene>
    <name evidence="10" type="ORF">CEY00_Acc27741</name>
</gene>
<keyword evidence="5" id="KW-0805">Transcription regulation</keyword>
<evidence type="ECO:0000256" key="5">
    <source>
        <dbReference type="ARBA" id="ARBA00023015"/>
    </source>
</evidence>
<comment type="subcellular location">
    <subcellularLocation>
        <location evidence="1">Nucleus</location>
    </subcellularLocation>
</comment>
<evidence type="ECO:0000259" key="9">
    <source>
        <dbReference type="PROSITE" id="PS50157"/>
    </source>
</evidence>
<organism evidence="10 11">
    <name type="scientific">Actinidia chinensis var. chinensis</name>
    <name type="common">Chinese soft-hair kiwi</name>
    <dbReference type="NCBI Taxonomy" id="1590841"/>
    <lineage>
        <taxon>Eukaryota</taxon>
        <taxon>Viridiplantae</taxon>
        <taxon>Streptophyta</taxon>
        <taxon>Embryophyta</taxon>
        <taxon>Tracheophyta</taxon>
        <taxon>Spermatophyta</taxon>
        <taxon>Magnoliopsida</taxon>
        <taxon>eudicotyledons</taxon>
        <taxon>Gunneridae</taxon>
        <taxon>Pentapetalae</taxon>
        <taxon>asterids</taxon>
        <taxon>Ericales</taxon>
        <taxon>Actinidiaceae</taxon>
        <taxon>Actinidia</taxon>
    </lineage>
</organism>
<dbReference type="GO" id="GO:0008270">
    <property type="term" value="F:zinc ion binding"/>
    <property type="evidence" value="ECO:0007669"/>
    <property type="project" value="UniProtKB-KW"/>
</dbReference>
<dbReference type="InterPro" id="IPR052426">
    <property type="entry name" value="Plant_dev_regulator"/>
</dbReference>
<evidence type="ECO:0000256" key="7">
    <source>
        <dbReference type="ARBA" id="ARBA00023242"/>
    </source>
</evidence>
<evidence type="ECO:0000256" key="4">
    <source>
        <dbReference type="ARBA" id="ARBA00022833"/>
    </source>
</evidence>
<evidence type="ECO:0000256" key="8">
    <source>
        <dbReference type="PROSITE-ProRule" id="PRU00042"/>
    </source>
</evidence>
<dbReference type="PANTHER" id="PTHR45801:SF112">
    <property type="entry name" value="TRANSCRIPTION FACTOR C2H2 FAMILY-RELATED"/>
    <property type="match status" value="1"/>
</dbReference>
<dbReference type="STRING" id="1590841.A0A2R6PLB4"/>
<evidence type="ECO:0000256" key="2">
    <source>
        <dbReference type="ARBA" id="ARBA00022723"/>
    </source>
</evidence>
<keyword evidence="3 8" id="KW-0863">Zinc-finger</keyword>
<evidence type="ECO:0000313" key="10">
    <source>
        <dbReference type="EMBL" id="PSR93131.1"/>
    </source>
</evidence>
<evidence type="ECO:0000256" key="3">
    <source>
        <dbReference type="ARBA" id="ARBA00022771"/>
    </source>
</evidence>
<sequence>MEQYSHYSMWMKSKHIMNLHFQAKMGPFNSSWEEQAFADDVAGPLGGFMWPPRSYSCSFCKREFRSAQALGGHMNVHRRDRARLKQSLSPQHHHEVVVHHQNHNHQYPCKQLNSSYPSQEQLKIFSRSSAPCWSDSITTFEKIARKEEDFAFVGHDGNCVETNLSMGLNLVVSKNQNQPHCGVDDGDEVITRKRHKSTINVASMFPKPCSSEIGPKHGSLEELDLELRLGDPPKVK</sequence>
<dbReference type="SUPFAM" id="SSF57667">
    <property type="entry name" value="beta-beta-alpha zinc fingers"/>
    <property type="match status" value="1"/>
</dbReference>
<reference evidence="11" key="2">
    <citation type="journal article" date="2018" name="BMC Genomics">
        <title>A manually annotated Actinidia chinensis var. chinensis (kiwifruit) genome highlights the challenges associated with draft genomes and gene prediction in plants.</title>
        <authorList>
            <person name="Pilkington S.M."/>
            <person name="Crowhurst R."/>
            <person name="Hilario E."/>
            <person name="Nardozza S."/>
            <person name="Fraser L."/>
            <person name="Peng Y."/>
            <person name="Gunaseelan K."/>
            <person name="Simpson R."/>
            <person name="Tahir J."/>
            <person name="Deroles S.C."/>
            <person name="Templeton K."/>
            <person name="Luo Z."/>
            <person name="Davy M."/>
            <person name="Cheng C."/>
            <person name="McNeilage M."/>
            <person name="Scaglione D."/>
            <person name="Liu Y."/>
            <person name="Zhang Q."/>
            <person name="Datson P."/>
            <person name="De Silva N."/>
            <person name="Gardiner S.E."/>
            <person name="Bassett H."/>
            <person name="Chagne D."/>
            <person name="McCallum J."/>
            <person name="Dzierzon H."/>
            <person name="Deng C."/>
            <person name="Wang Y.Y."/>
            <person name="Barron L."/>
            <person name="Manako K."/>
            <person name="Bowen J."/>
            <person name="Foster T.M."/>
            <person name="Erridge Z.A."/>
            <person name="Tiffin H."/>
            <person name="Waite C.N."/>
            <person name="Davies K.M."/>
            <person name="Grierson E.P."/>
            <person name="Laing W.A."/>
            <person name="Kirk R."/>
            <person name="Chen X."/>
            <person name="Wood M."/>
            <person name="Montefiori M."/>
            <person name="Brummell D.A."/>
            <person name="Schwinn K.E."/>
            <person name="Catanach A."/>
            <person name="Fullerton C."/>
            <person name="Li D."/>
            <person name="Meiyalaghan S."/>
            <person name="Nieuwenhuizen N."/>
            <person name="Read N."/>
            <person name="Prakash R."/>
            <person name="Hunter D."/>
            <person name="Zhang H."/>
            <person name="McKenzie M."/>
            <person name="Knabel M."/>
            <person name="Harris A."/>
            <person name="Allan A.C."/>
            <person name="Gleave A."/>
            <person name="Chen A."/>
            <person name="Janssen B.J."/>
            <person name="Plunkett B."/>
            <person name="Ampomah-Dwamena C."/>
            <person name="Voogd C."/>
            <person name="Leif D."/>
            <person name="Lafferty D."/>
            <person name="Souleyre E.J.F."/>
            <person name="Varkonyi-Gasic E."/>
            <person name="Gambi F."/>
            <person name="Hanley J."/>
            <person name="Yao J.L."/>
            <person name="Cheung J."/>
            <person name="David K.M."/>
            <person name="Warren B."/>
            <person name="Marsh K."/>
            <person name="Snowden K.C."/>
            <person name="Lin-Wang K."/>
            <person name="Brian L."/>
            <person name="Martinez-Sanchez M."/>
            <person name="Wang M."/>
            <person name="Ileperuma N."/>
            <person name="Macnee N."/>
            <person name="Campin R."/>
            <person name="McAtee P."/>
            <person name="Drummond R.S.M."/>
            <person name="Espley R.V."/>
            <person name="Ireland H.S."/>
            <person name="Wu R."/>
            <person name="Atkinson R.G."/>
            <person name="Karunairetnam S."/>
            <person name="Bulley S."/>
            <person name="Chunkath S."/>
            <person name="Hanley Z."/>
            <person name="Storey R."/>
            <person name="Thrimawithana A.H."/>
            <person name="Thomson S."/>
            <person name="David C."/>
            <person name="Testolin R."/>
            <person name="Huang H."/>
            <person name="Hellens R.P."/>
            <person name="Schaffer R.J."/>
        </authorList>
    </citation>
    <scope>NUCLEOTIDE SEQUENCE [LARGE SCALE GENOMIC DNA]</scope>
    <source>
        <strain evidence="11">cv. Red5</strain>
    </source>
</reference>
<dbReference type="InParanoid" id="A0A2R6PLB4"/>
<keyword evidence="7" id="KW-0539">Nucleus</keyword>
<comment type="caution">
    <text evidence="10">The sequence shown here is derived from an EMBL/GenBank/DDBJ whole genome shotgun (WGS) entry which is preliminary data.</text>
</comment>